<gene>
    <name evidence="3" type="ORF">CMV30_15780</name>
</gene>
<evidence type="ECO:0000313" key="4">
    <source>
        <dbReference type="Proteomes" id="UP000217265"/>
    </source>
</evidence>
<dbReference type="InterPro" id="IPR002201">
    <property type="entry name" value="Glyco_trans_9"/>
</dbReference>
<dbReference type="EMBL" id="CP023344">
    <property type="protein sequence ID" value="ATC65289.1"/>
    <property type="molecule type" value="Genomic_DNA"/>
</dbReference>
<dbReference type="Gene3D" id="3.40.50.2000">
    <property type="entry name" value="Glycogen Phosphorylase B"/>
    <property type="match status" value="2"/>
</dbReference>
<evidence type="ECO:0000256" key="1">
    <source>
        <dbReference type="ARBA" id="ARBA00022676"/>
    </source>
</evidence>
<keyword evidence="2" id="KW-0808">Transferase</keyword>
<evidence type="ECO:0000256" key="2">
    <source>
        <dbReference type="ARBA" id="ARBA00022679"/>
    </source>
</evidence>
<evidence type="ECO:0000313" key="3">
    <source>
        <dbReference type="EMBL" id="ATC65289.1"/>
    </source>
</evidence>
<dbReference type="KEGG" id="vbh:CMV30_15780"/>
<dbReference type="InterPro" id="IPR051199">
    <property type="entry name" value="LPS_LOS_Heptosyltrfase"/>
</dbReference>
<keyword evidence="1" id="KW-0328">Glycosyltransferase</keyword>
<organism evidence="3 4">
    <name type="scientific">Nibricoccus aquaticus</name>
    <dbReference type="NCBI Taxonomy" id="2576891"/>
    <lineage>
        <taxon>Bacteria</taxon>
        <taxon>Pseudomonadati</taxon>
        <taxon>Verrucomicrobiota</taxon>
        <taxon>Opitutia</taxon>
        <taxon>Opitutales</taxon>
        <taxon>Opitutaceae</taxon>
        <taxon>Nibricoccus</taxon>
    </lineage>
</organism>
<dbReference type="Pfam" id="PF01075">
    <property type="entry name" value="Glyco_transf_9"/>
    <property type="match status" value="1"/>
</dbReference>
<dbReference type="GO" id="GO:0009244">
    <property type="term" value="P:lipopolysaccharide core region biosynthetic process"/>
    <property type="evidence" value="ECO:0007669"/>
    <property type="project" value="TreeGrafter"/>
</dbReference>
<dbReference type="AlphaFoldDB" id="A0A290Q9H3"/>
<dbReference type="SUPFAM" id="SSF53756">
    <property type="entry name" value="UDP-Glycosyltransferase/glycogen phosphorylase"/>
    <property type="match status" value="1"/>
</dbReference>
<evidence type="ECO:0008006" key="5">
    <source>
        <dbReference type="Google" id="ProtNLM"/>
    </source>
</evidence>
<dbReference type="GO" id="GO:0008713">
    <property type="term" value="F:ADP-heptose-lipopolysaccharide heptosyltransferase activity"/>
    <property type="evidence" value="ECO:0007669"/>
    <property type="project" value="TreeGrafter"/>
</dbReference>
<dbReference type="Proteomes" id="UP000217265">
    <property type="component" value="Chromosome"/>
</dbReference>
<dbReference type="RefSeq" id="WP_096056920.1">
    <property type="nucleotide sequence ID" value="NZ_CP023344.1"/>
</dbReference>
<dbReference type="PANTHER" id="PTHR30160">
    <property type="entry name" value="TETRAACYLDISACCHARIDE 4'-KINASE-RELATED"/>
    <property type="match status" value="1"/>
</dbReference>
<keyword evidence="4" id="KW-1185">Reference proteome</keyword>
<dbReference type="GO" id="GO:0005829">
    <property type="term" value="C:cytosol"/>
    <property type="evidence" value="ECO:0007669"/>
    <property type="project" value="TreeGrafter"/>
</dbReference>
<sequence length="331" mass="36543">MVELLIIKPSSLGDIVHGLQVAASIKAQRPDVRISWIVRDIFAALVKQCEAVDRVYVFKRSGGVFGFLKLMKEVRETKYDFVFDMQGLLRSGLMTWRANGAKKVGRADAREGAGVFYKEKVALPPAGKSSHALEILLQFLPVLGLKPELVGTVKFREVEGLNLSHVEGRGGAQPVIMFPDSRRAEKKWHGFKELTEFIARDGSGRKVVWAGNNYIDYKDALTEAQFLNLTGNTSLMALPSLIKRAGWVISNDSGPMHLAAAMGVPTLGIFGPTDPRLYGPFPLTAPTNHVAQAPIGNLKLLSAREVYARFKRLDGTRVRTAHPFPFTQRGF</sequence>
<dbReference type="PANTHER" id="PTHR30160:SF1">
    <property type="entry name" value="LIPOPOLYSACCHARIDE 1,2-N-ACETYLGLUCOSAMINETRANSFERASE-RELATED"/>
    <property type="match status" value="1"/>
</dbReference>
<protein>
    <recommendedName>
        <fullName evidence="5">Lipopolysaccharide heptosyltransferase I</fullName>
    </recommendedName>
</protein>
<dbReference type="CDD" id="cd03789">
    <property type="entry name" value="GT9_LPS_heptosyltransferase"/>
    <property type="match status" value="1"/>
</dbReference>
<dbReference type="OrthoDB" id="9797795at2"/>
<accession>A0A290Q9H3</accession>
<name>A0A290Q9H3_9BACT</name>
<reference evidence="3 4" key="1">
    <citation type="submission" date="2017-09" db="EMBL/GenBank/DDBJ databases">
        <title>Complete genome sequence of Verrucomicrobial strain HZ-65, isolated from freshwater.</title>
        <authorList>
            <person name="Choi A."/>
        </authorList>
    </citation>
    <scope>NUCLEOTIDE SEQUENCE [LARGE SCALE GENOMIC DNA]</scope>
    <source>
        <strain evidence="3 4">HZ-65</strain>
    </source>
</reference>
<proteinExistence type="predicted"/>